<evidence type="ECO:0000256" key="2">
    <source>
        <dbReference type="ARBA" id="ARBA00022692"/>
    </source>
</evidence>
<feature type="transmembrane region" description="Helical" evidence="5">
    <location>
        <begin position="127"/>
        <end position="160"/>
    </location>
</feature>
<feature type="transmembrane region" description="Helical" evidence="5">
    <location>
        <begin position="37"/>
        <end position="60"/>
    </location>
</feature>
<dbReference type="RefSeq" id="WP_138323260.1">
    <property type="nucleotide sequence ID" value="NZ_CP040463.1"/>
</dbReference>
<dbReference type="PANTHER" id="PTHR43701:SF2">
    <property type="entry name" value="MEMBRANE TRANSPORTER PROTEIN YJNA-RELATED"/>
    <property type="match status" value="1"/>
</dbReference>
<organism evidence="6 7">
    <name type="scientific">Caminibacter mediatlanticus TB-2</name>
    <dbReference type="NCBI Taxonomy" id="391592"/>
    <lineage>
        <taxon>Bacteria</taxon>
        <taxon>Pseudomonadati</taxon>
        <taxon>Campylobacterota</taxon>
        <taxon>Epsilonproteobacteria</taxon>
        <taxon>Nautiliales</taxon>
        <taxon>Nautiliaceae</taxon>
        <taxon>Caminibacter</taxon>
    </lineage>
</organism>
<keyword evidence="5" id="KW-1003">Cell membrane</keyword>
<accession>A0ABX5V882</accession>
<dbReference type="Proteomes" id="UP000306825">
    <property type="component" value="Chromosome"/>
</dbReference>
<evidence type="ECO:0000256" key="1">
    <source>
        <dbReference type="ARBA" id="ARBA00004141"/>
    </source>
</evidence>
<reference evidence="6 7" key="1">
    <citation type="submission" date="2019-05" db="EMBL/GenBank/DDBJ databases">
        <title>A comparative analysis of the Nautiliaceae.</title>
        <authorList>
            <person name="Grosche A."/>
            <person name="Smedile F."/>
            <person name="Vetriani C."/>
        </authorList>
    </citation>
    <scope>NUCLEOTIDE SEQUENCE [LARGE SCALE GENOMIC DNA]</scope>
    <source>
        <strain evidence="6 7">TB-2</strain>
    </source>
</reference>
<gene>
    <name evidence="6" type="ORF">FE773_04615</name>
</gene>
<evidence type="ECO:0000313" key="7">
    <source>
        <dbReference type="Proteomes" id="UP000306825"/>
    </source>
</evidence>
<feature type="transmembrane region" description="Helical" evidence="5">
    <location>
        <begin position="96"/>
        <end position="115"/>
    </location>
</feature>
<feature type="transmembrane region" description="Helical" evidence="5">
    <location>
        <begin position="72"/>
        <end position="90"/>
    </location>
</feature>
<keyword evidence="2 5" id="KW-0812">Transmembrane</keyword>
<feature type="transmembrane region" description="Helical" evidence="5">
    <location>
        <begin position="166"/>
        <end position="186"/>
    </location>
</feature>
<feature type="transmembrane region" description="Helical" evidence="5">
    <location>
        <begin position="193"/>
        <end position="214"/>
    </location>
</feature>
<dbReference type="Pfam" id="PF01925">
    <property type="entry name" value="TauE"/>
    <property type="match status" value="1"/>
</dbReference>
<protein>
    <recommendedName>
        <fullName evidence="5">Probable membrane transporter protein</fullName>
    </recommendedName>
</protein>
<keyword evidence="4 5" id="KW-0472">Membrane</keyword>
<comment type="subcellular location">
    <subcellularLocation>
        <location evidence="5">Cell membrane</location>
        <topology evidence="5">Multi-pass membrane protein</topology>
    </subcellularLocation>
    <subcellularLocation>
        <location evidence="1">Membrane</location>
        <topology evidence="1">Multi-pass membrane protein</topology>
    </subcellularLocation>
</comment>
<proteinExistence type="inferred from homology"/>
<evidence type="ECO:0000256" key="4">
    <source>
        <dbReference type="ARBA" id="ARBA00023136"/>
    </source>
</evidence>
<evidence type="ECO:0000256" key="5">
    <source>
        <dbReference type="RuleBase" id="RU363041"/>
    </source>
</evidence>
<dbReference type="EMBL" id="CP040463">
    <property type="protein sequence ID" value="QCT94487.1"/>
    <property type="molecule type" value="Genomic_DNA"/>
</dbReference>
<dbReference type="InterPro" id="IPR002781">
    <property type="entry name" value="TM_pro_TauE-like"/>
</dbReference>
<comment type="similarity">
    <text evidence="5">Belongs to the 4-toluene sulfonate uptake permease (TSUP) (TC 2.A.102) family.</text>
</comment>
<keyword evidence="7" id="KW-1185">Reference proteome</keyword>
<name>A0ABX5V882_9BACT</name>
<keyword evidence="3 5" id="KW-1133">Transmembrane helix</keyword>
<dbReference type="InterPro" id="IPR051598">
    <property type="entry name" value="TSUP/Inactive_protease-like"/>
</dbReference>
<evidence type="ECO:0000256" key="3">
    <source>
        <dbReference type="ARBA" id="ARBA00022989"/>
    </source>
</evidence>
<feature type="transmembrane region" description="Helical" evidence="5">
    <location>
        <begin position="226"/>
        <end position="243"/>
    </location>
</feature>
<dbReference type="PANTHER" id="PTHR43701">
    <property type="entry name" value="MEMBRANE TRANSPORTER PROTEIN MJ0441-RELATED"/>
    <property type="match status" value="1"/>
</dbReference>
<evidence type="ECO:0000313" key="6">
    <source>
        <dbReference type="EMBL" id="QCT94487.1"/>
    </source>
</evidence>
<sequence>MFYIEVFFITLILSTFFALGGMGSAVALVPILNFLGINFNASKAIGLFVNTSTTLTATIMNIKRKTLNIKEVLPLALTMALFAPFGAILSKYIPEHFVKILFALFLVFSASMILFGKKEKKFNNITISFMILLGSFVGILSGLLGVGGGAIVVPALIMMGMDTKKVAVITSFVIPFSTFSAFLTYLSIIKIDFYLLFIATIAAILGGFIGNYLMHFKLDQKQIKKIIAIMLYMLAIKMIWSVLK</sequence>